<accession>H2C5Y1</accession>
<reference evidence="1 2" key="1">
    <citation type="submission" date="2012-01" db="EMBL/GenBank/DDBJ databases">
        <title>Improved High-Quality Draft sequence of Metallosphaera yellowstonensis MK1.</title>
        <authorList>
            <consortium name="US DOE Joint Genome Institute"/>
            <person name="Lucas S."/>
            <person name="Han J."/>
            <person name="Cheng J.-F."/>
            <person name="Goodwin L."/>
            <person name="Pitluck S."/>
            <person name="Peters L."/>
            <person name="Teshima H."/>
            <person name="Detter J.C."/>
            <person name="Han C."/>
            <person name="Tapia R."/>
            <person name="Land M."/>
            <person name="Hauser L."/>
            <person name="Kyrpides N."/>
            <person name="Kozubal M."/>
            <person name="Macur R.E."/>
            <person name="Jay Z."/>
            <person name="Inskeep W."/>
            <person name="Woyke T."/>
        </authorList>
    </citation>
    <scope>NUCLEOTIDE SEQUENCE [LARGE SCALE GENOMIC DNA]</scope>
    <source>
        <strain evidence="1 2">MK1</strain>
    </source>
</reference>
<dbReference type="HOGENOM" id="CLU_2021541_0_0_2"/>
<evidence type="ECO:0000313" key="2">
    <source>
        <dbReference type="Proteomes" id="UP000003980"/>
    </source>
</evidence>
<dbReference type="RefSeq" id="WP_009073016.1">
    <property type="nucleotide sequence ID" value="NZ_JH597768.1"/>
</dbReference>
<name>H2C5Y1_9CREN</name>
<dbReference type="OrthoDB" id="43390at2157"/>
<keyword evidence="2" id="KW-1185">Reference proteome</keyword>
<protein>
    <submittedName>
        <fullName evidence="1">Uncharacterized protein</fullName>
    </submittedName>
</protein>
<proteinExistence type="predicted"/>
<dbReference type="AlphaFoldDB" id="H2C5Y1"/>
<evidence type="ECO:0000313" key="1">
    <source>
        <dbReference type="EMBL" id="EHP69208.1"/>
    </source>
</evidence>
<organism evidence="1 2">
    <name type="scientific">Metallosphaera yellowstonensis MK1</name>
    <dbReference type="NCBI Taxonomy" id="671065"/>
    <lineage>
        <taxon>Archaea</taxon>
        <taxon>Thermoproteota</taxon>
        <taxon>Thermoprotei</taxon>
        <taxon>Sulfolobales</taxon>
        <taxon>Sulfolobaceae</taxon>
        <taxon>Metallosphaera</taxon>
    </lineage>
</organism>
<gene>
    <name evidence="1" type="ORF">MetMK1DRAFT_00019540</name>
</gene>
<dbReference type="EMBL" id="JH597768">
    <property type="protein sequence ID" value="EHP69208.1"/>
    <property type="molecule type" value="Genomic_DNA"/>
</dbReference>
<sequence length="121" mass="13953">MLRPLIAIDLNSGLKYSSLRNFILRILRAFGIADVVFIIDDKNIMEFASHQVFPISDSASIVELVKDLRKISEKRDELDIEPVISLKREMGRSILIVISDRKIKHTQELVFKYNGKRLARV</sequence>
<dbReference type="eggNOG" id="arCOG08310">
    <property type="taxonomic scope" value="Archaea"/>
</dbReference>
<dbReference type="Proteomes" id="UP000003980">
    <property type="component" value="Unassembled WGS sequence"/>
</dbReference>